<reference evidence="2" key="1">
    <citation type="submission" date="2010-02" db="EMBL/GenBank/DDBJ databases">
        <title>Sequencing and annotation of the Blastocystis hominis genome.</title>
        <authorList>
            <person name="Wincker P."/>
        </authorList>
    </citation>
    <scope>NUCLEOTIDE SEQUENCE</scope>
    <source>
        <strain evidence="2">Singapore isolate B</strain>
    </source>
</reference>
<dbReference type="Gene3D" id="3.40.30.10">
    <property type="entry name" value="Glutaredoxin"/>
    <property type="match status" value="1"/>
</dbReference>
<organism evidence="2">
    <name type="scientific">Blastocystis hominis</name>
    <dbReference type="NCBI Taxonomy" id="12968"/>
    <lineage>
        <taxon>Eukaryota</taxon>
        <taxon>Sar</taxon>
        <taxon>Stramenopiles</taxon>
        <taxon>Bigyra</taxon>
        <taxon>Opalozoa</taxon>
        <taxon>Opalinata</taxon>
        <taxon>Blastocystidae</taxon>
        <taxon>Blastocystis</taxon>
    </lineage>
</organism>
<dbReference type="InterPro" id="IPR051099">
    <property type="entry name" value="AGR/TXD"/>
</dbReference>
<name>D8M242_BLAHO</name>
<keyword evidence="1" id="KW-0732">Signal</keyword>
<dbReference type="EMBL" id="FN668647">
    <property type="protein sequence ID" value="CBK22131.2"/>
    <property type="molecule type" value="Genomic_DNA"/>
</dbReference>
<dbReference type="PANTHER" id="PTHR15337:SF11">
    <property type="entry name" value="THIOREDOXIN DOMAIN-CONTAINING PROTEIN"/>
    <property type="match status" value="1"/>
</dbReference>
<sequence>MLVFHRKSCPSCLRLAREVRDNQKVIKLSKHFVMVSCDGNEPNSELFTFDGNYFPRVFFVYPNNTIDFQFVSNPLNFQYRYFYRGADHLIGRMKDFLKLLKEEHSSQINSEKQEEVEL</sequence>
<dbReference type="AlphaFoldDB" id="D8M242"/>
<protein>
    <recommendedName>
        <fullName evidence="4">Thioredoxin domain-containing protein</fullName>
    </recommendedName>
</protein>
<evidence type="ECO:0008006" key="4">
    <source>
        <dbReference type="Google" id="ProtNLM"/>
    </source>
</evidence>
<dbReference type="PANTHER" id="PTHR15337">
    <property type="entry name" value="ANTERIOR GRADIENT PROTEIN-RELATED"/>
    <property type="match status" value="1"/>
</dbReference>
<dbReference type="InterPro" id="IPR036249">
    <property type="entry name" value="Thioredoxin-like_sf"/>
</dbReference>
<gene>
    <name evidence="2" type="ORF">GSBLH_T00002196001</name>
</gene>
<accession>D8M242</accession>
<evidence type="ECO:0000256" key="1">
    <source>
        <dbReference type="ARBA" id="ARBA00022729"/>
    </source>
</evidence>
<evidence type="ECO:0000313" key="3">
    <source>
        <dbReference type="Proteomes" id="UP000008312"/>
    </source>
</evidence>
<dbReference type="Proteomes" id="UP000008312">
    <property type="component" value="Unassembled WGS sequence"/>
</dbReference>
<dbReference type="GeneID" id="24919395"/>
<dbReference type="RefSeq" id="XP_012896179.1">
    <property type="nucleotide sequence ID" value="XM_013040725.1"/>
</dbReference>
<dbReference type="OrthoDB" id="262308at2759"/>
<dbReference type="SUPFAM" id="SSF52833">
    <property type="entry name" value="Thioredoxin-like"/>
    <property type="match status" value="1"/>
</dbReference>
<dbReference type="Pfam" id="PF13899">
    <property type="entry name" value="Thioredoxin_7"/>
    <property type="match status" value="1"/>
</dbReference>
<keyword evidence="3" id="KW-1185">Reference proteome</keyword>
<evidence type="ECO:0000313" key="2">
    <source>
        <dbReference type="EMBL" id="CBK22131.2"/>
    </source>
</evidence>
<dbReference type="InParanoid" id="D8M242"/>
<proteinExistence type="predicted"/>